<keyword evidence="1" id="KW-0732">Signal</keyword>
<evidence type="ECO:0000313" key="2">
    <source>
        <dbReference type="EMBL" id="AGI66384.1"/>
    </source>
</evidence>
<keyword evidence="3" id="KW-1185">Reference proteome</keyword>
<gene>
    <name evidence="2" type="ORF">OAN307_c06570</name>
</gene>
<dbReference type="HOGENOM" id="CLU_1198790_0_0_5"/>
<organism evidence="2 3">
    <name type="scientific">Octadecabacter antarcticus 307</name>
    <dbReference type="NCBI Taxonomy" id="391626"/>
    <lineage>
        <taxon>Bacteria</taxon>
        <taxon>Pseudomonadati</taxon>
        <taxon>Pseudomonadota</taxon>
        <taxon>Alphaproteobacteria</taxon>
        <taxon>Rhodobacterales</taxon>
        <taxon>Roseobacteraceae</taxon>
        <taxon>Octadecabacter</taxon>
    </lineage>
</organism>
<dbReference type="STRING" id="391626.OAN307_c06570"/>
<name>M9R158_9RHOB</name>
<dbReference type="EMBL" id="CP003740">
    <property type="protein sequence ID" value="AGI66384.1"/>
    <property type="molecule type" value="Genomic_DNA"/>
</dbReference>
<dbReference type="AlphaFoldDB" id="M9R158"/>
<feature type="chain" id="PRO_5004101991" evidence="1">
    <location>
        <begin position="22"/>
        <end position="237"/>
    </location>
</feature>
<dbReference type="Proteomes" id="UP000005307">
    <property type="component" value="Chromosome"/>
</dbReference>
<sequence>MQNWASKFAIALALAATQAAATPPQVITVKDALFARTDDTLFLLRTVQDNHGMHSIQQTDTLVVSRSLIGGDDRGFQIVARVIDHGTFTEPRVELLPVAAPINPHALFADFGAWPIASYAPRTDTYTTFTQDGLTLDFYGKIYSLSLNDITLRMENTLQATRAAAPMRRVGTALSGPDEFDPALFDLLRDCAVTETQLLYDLDEDPALAQLTCGVDNDTRSVTLWFVVPRVAPEVAQ</sequence>
<feature type="signal peptide" evidence="1">
    <location>
        <begin position="1"/>
        <end position="21"/>
    </location>
</feature>
<dbReference type="KEGG" id="oat:OAN307_c06570"/>
<evidence type="ECO:0000313" key="3">
    <source>
        <dbReference type="Proteomes" id="UP000005307"/>
    </source>
</evidence>
<proteinExistence type="predicted"/>
<protein>
    <submittedName>
        <fullName evidence="2">Uncharacterized protein</fullName>
    </submittedName>
</protein>
<reference evidence="2 3" key="1">
    <citation type="journal article" date="2013" name="PLoS ONE">
        <title>Poles Apart: Arctic and Antarctic Octadecabacter strains Share High Genome Plasticity and a New Type of Xanthorhodopsin.</title>
        <authorList>
            <person name="Vollmers J."/>
            <person name="Voget S."/>
            <person name="Dietrich S."/>
            <person name="Gollnow K."/>
            <person name="Smits M."/>
            <person name="Meyer K."/>
            <person name="Brinkhoff T."/>
            <person name="Simon M."/>
            <person name="Daniel R."/>
        </authorList>
    </citation>
    <scope>NUCLEOTIDE SEQUENCE [LARGE SCALE GENOMIC DNA]</scope>
    <source>
        <strain evidence="2 3">307</strain>
    </source>
</reference>
<evidence type="ECO:0000256" key="1">
    <source>
        <dbReference type="SAM" id="SignalP"/>
    </source>
</evidence>
<accession>M9R158</accession>